<reference evidence="2 3" key="1">
    <citation type="journal article" date="2020" name="mSystems">
        <title>Defining Genomic and Predicted Metabolic Features of the Acetobacterium Genus.</title>
        <authorList>
            <person name="Ross D.E."/>
            <person name="Marshall C.W."/>
            <person name="Gulliver D."/>
            <person name="May H.D."/>
            <person name="Norman R.S."/>
        </authorList>
    </citation>
    <scope>NUCLEOTIDE SEQUENCE [LARGE SCALE GENOMIC DNA]</scope>
    <source>
        <strain evidence="2 3">DSM 9173</strain>
    </source>
</reference>
<keyword evidence="1" id="KW-0472">Membrane</keyword>
<evidence type="ECO:0008006" key="4">
    <source>
        <dbReference type="Google" id="ProtNLM"/>
    </source>
</evidence>
<evidence type="ECO:0000313" key="3">
    <source>
        <dbReference type="Proteomes" id="UP000653358"/>
    </source>
</evidence>
<keyword evidence="1" id="KW-1133">Transmembrane helix</keyword>
<name>A0ABR6WI49_9FIRM</name>
<proteinExistence type="predicted"/>
<feature type="transmembrane region" description="Helical" evidence="1">
    <location>
        <begin position="75"/>
        <end position="97"/>
    </location>
</feature>
<keyword evidence="1" id="KW-0812">Transmembrane</keyword>
<evidence type="ECO:0000256" key="1">
    <source>
        <dbReference type="SAM" id="Phobius"/>
    </source>
</evidence>
<sequence length="148" mass="16956">MKNLGCKPDSIRKFKKHPHVIHPNDIISKDRKGLAKFNFWLAVKITNGVGTMWCAYAFFLLDLLMLPPVLQANNIMIWVTYIAQTVLQLVLLPIIMVGQNVIQAQNEAKADTDHKTLTYLSILQDEQMQELKNQTKILLDLQEVLSKK</sequence>
<feature type="transmembrane region" description="Helical" evidence="1">
    <location>
        <begin position="37"/>
        <end position="59"/>
    </location>
</feature>
<accession>A0ABR6WI49</accession>
<dbReference type="Proteomes" id="UP000653358">
    <property type="component" value="Unassembled WGS sequence"/>
</dbReference>
<keyword evidence="3" id="KW-1185">Reference proteome</keyword>
<organism evidence="2 3">
    <name type="scientific">Acetobacterium tundrae</name>
    <dbReference type="NCBI Taxonomy" id="132932"/>
    <lineage>
        <taxon>Bacteria</taxon>
        <taxon>Bacillati</taxon>
        <taxon>Bacillota</taxon>
        <taxon>Clostridia</taxon>
        <taxon>Eubacteriales</taxon>
        <taxon>Eubacteriaceae</taxon>
        <taxon>Acetobacterium</taxon>
    </lineage>
</organism>
<dbReference type="EMBL" id="WJBB01000002">
    <property type="protein sequence ID" value="MBC3795958.1"/>
    <property type="molecule type" value="Genomic_DNA"/>
</dbReference>
<gene>
    <name evidence="2" type="ORF">GH807_02685</name>
</gene>
<protein>
    <recommendedName>
        <fullName evidence="4">DUF1003 domain-containing protein</fullName>
    </recommendedName>
</protein>
<evidence type="ECO:0000313" key="2">
    <source>
        <dbReference type="EMBL" id="MBC3795958.1"/>
    </source>
</evidence>
<comment type="caution">
    <text evidence="2">The sequence shown here is derived from an EMBL/GenBank/DDBJ whole genome shotgun (WGS) entry which is preliminary data.</text>
</comment>